<name>A0ACB7ZP43_9AGAM</name>
<gene>
    <name evidence="1" type="ORF">BJ138DRAFT_1108168</name>
</gene>
<evidence type="ECO:0000313" key="2">
    <source>
        <dbReference type="Proteomes" id="UP000790377"/>
    </source>
</evidence>
<feature type="non-terminal residue" evidence="1">
    <location>
        <position position="1"/>
    </location>
</feature>
<keyword evidence="2" id="KW-1185">Reference proteome</keyword>
<comment type="caution">
    <text evidence="1">The sequence shown here is derived from an EMBL/GenBank/DDBJ whole genome shotgun (WGS) entry which is preliminary data.</text>
</comment>
<proteinExistence type="predicted"/>
<evidence type="ECO:0000313" key="1">
    <source>
        <dbReference type="EMBL" id="KAH7902861.1"/>
    </source>
</evidence>
<dbReference type="EMBL" id="MU269453">
    <property type="protein sequence ID" value="KAH7902861.1"/>
    <property type="molecule type" value="Genomic_DNA"/>
</dbReference>
<accession>A0ACB7ZP43</accession>
<organism evidence="1 2">
    <name type="scientific">Hygrophoropsis aurantiaca</name>
    <dbReference type="NCBI Taxonomy" id="72124"/>
    <lineage>
        <taxon>Eukaryota</taxon>
        <taxon>Fungi</taxon>
        <taxon>Dikarya</taxon>
        <taxon>Basidiomycota</taxon>
        <taxon>Agaricomycotina</taxon>
        <taxon>Agaricomycetes</taxon>
        <taxon>Agaricomycetidae</taxon>
        <taxon>Boletales</taxon>
        <taxon>Coniophorineae</taxon>
        <taxon>Hygrophoropsidaceae</taxon>
        <taxon>Hygrophoropsis</taxon>
    </lineage>
</organism>
<protein>
    <submittedName>
        <fullName evidence="1">Uncharacterized protein</fullName>
    </submittedName>
</protein>
<dbReference type="Proteomes" id="UP000790377">
    <property type="component" value="Unassembled WGS sequence"/>
</dbReference>
<sequence length="222" mass="24088">TIVLFTPSLIYQWSADSNPTATIADVGPPVTDGYKPAIGRRPLDQSKLGHKAYTAKQANMYHSMAQDAIEAFQNAKSSVQDAGALLPESGVPYQGVAGHGCLLGRQNCGSCHKMDALHKAKLTLEELDNRIEQAADRADAEALLSSASKKIQVTVDQSLEEWVASGGLDNVPPHLQDQARAAWLIIKDGWRQEVQLQSLLEEKARALYVADWSINVLENLSG</sequence>
<reference evidence="1" key="1">
    <citation type="journal article" date="2021" name="New Phytol.">
        <title>Evolutionary innovations through gain and loss of genes in the ectomycorrhizal Boletales.</title>
        <authorList>
            <person name="Wu G."/>
            <person name="Miyauchi S."/>
            <person name="Morin E."/>
            <person name="Kuo A."/>
            <person name="Drula E."/>
            <person name="Varga T."/>
            <person name="Kohler A."/>
            <person name="Feng B."/>
            <person name="Cao Y."/>
            <person name="Lipzen A."/>
            <person name="Daum C."/>
            <person name="Hundley H."/>
            <person name="Pangilinan J."/>
            <person name="Johnson J."/>
            <person name="Barry K."/>
            <person name="LaButti K."/>
            <person name="Ng V."/>
            <person name="Ahrendt S."/>
            <person name="Min B."/>
            <person name="Choi I.G."/>
            <person name="Park H."/>
            <person name="Plett J.M."/>
            <person name="Magnuson J."/>
            <person name="Spatafora J.W."/>
            <person name="Nagy L.G."/>
            <person name="Henrissat B."/>
            <person name="Grigoriev I.V."/>
            <person name="Yang Z.L."/>
            <person name="Xu J."/>
            <person name="Martin F.M."/>
        </authorList>
    </citation>
    <scope>NUCLEOTIDE SEQUENCE</scope>
    <source>
        <strain evidence="1">ATCC 28755</strain>
    </source>
</reference>